<organism evidence="2 3">
    <name type="scientific">Kribbella flavida (strain DSM 17836 / JCM 10339 / NBRC 14399)</name>
    <dbReference type="NCBI Taxonomy" id="479435"/>
    <lineage>
        <taxon>Bacteria</taxon>
        <taxon>Bacillati</taxon>
        <taxon>Actinomycetota</taxon>
        <taxon>Actinomycetes</taxon>
        <taxon>Propionibacteriales</taxon>
        <taxon>Kribbellaceae</taxon>
        <taxon>Kribbella</taxon>
    </lineage>
</organism>
<dbReference type="AlphaFoldDB" id="D2PNH7"/>
<keyword evidence="1" id="KW-0732">Signal</keyword>
<dbReference type="Pfam" id="PF07676">
    <property type="entry name" value="PD40"/>
    <property type="match status" value="4"/>
</dbReference>
<dbReference type="SUPFAM" id="SSF82171">
    <property type="entry name" value="DPP6 N-terminal domain-like"/>
    <property type="match status" value="1"/>
</dbReference>
<dbReference type="InterPro" id="IPR011659">
    <property type="entry name" value="WD40"/>
</dbReference>
<dbReference type="HOGENOM" id="CLU_059007_0_0_11"/>
<dbReference type="KEGG" id="kfl:Kfla_1734"/>
<proteinExistence type="predicted"/>
<keyword evidence="3" id="KW-1185">Reference proteome</keyword>
<reference evidence="3" key="1">
    <citation type="submission" date="2009-09" db="EMBL/GenBank/DDBJ databases">
        <title>The complete genome of Kribbella flavida DSM 17836.</title>
        <authorList>
            <consortium name="US DOE Joint Genome Institute (JGI-PGF)"/>
            <person name="Lucas S."/>
            <person name="Copeland A."/>
            <person name="Lapidus A."/>
            <person name="Glavina del Rio T."/>
            <person name="Dalin E."/>
            <person name="Tice H."/>
            <person name="Bruce D."/>
            <person name="Goodwin L."/>
            <person name="Pitluck S."/>
            <person name="Kyrpides N."/>
            <person name="Mavromatis K."/>
            <person name="Ivanova N."/>
            <person name="Saunders E."/>
            <person name="Brettin T."/>
            <person name="Detter J.C."/>
            <person name="Han C."/>
            <person name="Larimer F."/>
            <person name="Land M."/>
            <person name="Hauser L."/>
            <person name="Markowitz V."/>
            <person name="Cheng J.-F."/>
            <person name="Hugenholtz P."/>
            <person name="Woyke T."/>
            <person name="Wu D."/>
            <person name="Pukall R."/>
            <person name="Klenk H.-P."/>
            <person name="Eisen J.A."/>
        </authorList>
    </citation>
    <scope>NUCLEOTIDE SEQUENCE [LARGE SCALE GENOMIC DNA]</scope>
    <source>
        <strain evidence="3">DSM 17836 / JCM 10339 / NBRC 14399</strain>
    </source>
</reference>
<evidence type="ECO:0000313" key="3">
    <source>
        <dbReference type="Proteomes" id="UP000007967"/>
    </source>
</evidence>
<protein>
    <submittedName>
        <fullName evidence="2">WD40 domain protein beta Propeller</fullName>
    </submittedName>
</protein>
<dbReference type="Gene3D" id="2.120.10.30">
    <property type="entry name" value="TolB, C-terminal domain"/>
    <property type="match status" value="1"/>
</dbReference>
<name>D2PNH7_KRIFD</name>
<feature type="chain" id="PRO_5003033077" evidence="1">
    <location>
        <begin position="23"/>
        <end position="319"/>
    </location>
</feature>
<gene>
    <name evidence="2" type="ordered locus">Kfla_1734</name>
</gene>
<evidence type="ECO:0000256" key="1">
    <source>
        <dbReference type="SAM" id="SignalP"/>
    </source>
</evidence>
<dbReference type="RefSeq" id="WP_012919385.1">
    <property type="nucleotide sequence ID" value="NC_013729.1"/>
</dbReference>
<dbReference type="eggNOG" id="COG0823">
    <property type="taxonomic scope" value="Bacteria"/>
</dbReference>
<dbReference type="OrthoDB" id="9809364at2"/>
<sequence length="319" mass="34303">MLARLLAVTAALSSTLLLPATAGPTAETPARAGDSAVTGHRAPALFAPGVISTPDQEEYRITFTPDGRTAYFSRAASFFPVSRQATIYQSQRTRTGWSTPVVAPFSGTYSDIDPFVTPDGKHLYFSSIRPVGGTARDDIDVWVVDRRPDGSWSAPRHTGAVNQGGVAADGSPIDELYPSIGPDGAMYVGSNRDGGQGGWDVWRAAPRRDGTFGPAVNLGPKLNTAGWEFNPVVSPDGRYLVFSRIAAFQAPWGELQASARTAHGWGAPHPIEAVNTEADEYHASFSPDGRRFYFVRNAVTETSNGDFYTIPVRNLRLGR</sequence>
<dbReference type="EMBL" id="CP001736">
    <property type="protein sequence ID" value="ADB30829.1"/>
    <property type="molecule type" value="Genomic_DNA"/>
</dbReference>
<evidence type="ECO:0000313" key="2">
    <source>
        <dbReference type="EMBL" id="ADB30829.1"/>
    </source>
</evidence>
<dbReference type="InterPro" id="IPR011042">
    <property type="entry name" value="6-blade_b-propeller_TolB-like"/>
</dbReference>
<dbReference type="STRING" id="479435.Kfla_1734"/>
<dbReference type="Proteomes" id="UP000007967">
    <property type="component" value="Chromosome"/>
</dbReference>
<reference evidence="2 3" key="2">
    <citation type="journal article" date="2010" name="Stand. Genomic Sci.">
        <title>Complete genome sequence of Kribbella flavida type strain (IFO 14399).</title>
        <authorList>
            <person name="Pukall R."/>
            <person name="Lapidus A."/>
            <person name="Glavina Del Rio T."/>
            <person name="Copeland A."/>
            <person name="Tice H."/>
            <person name="Cheng J.-F."/>
            <person name="Lucas S."/>
            <person name="Chen F."/>
            <person name="Nolan M."/>
            <person name="LaButti K."/>
            <person name="Pati A."/>
            <person name="Ivanova N."/>
            <person name="Mavrommatis K."/>
            <person name="Mikhailova N."/>
            <person name="Pitluck S."/>
            <person name="Bruce D."/>
            <person name="Goodwin L."/>
            <person name="Land M."/>
            <person name="Hauser L."/>
            <person name="Chang Y.-J."/>
            <person name="Jeffries C.D."/>
            <person name="Chen A."/>
            <person name="Palaniappan K."/>
            <person name="Chain P."/>
            <person name="Rohde M."/>
            <person name="Goeker M."/>
            <person name="Bristow J."/>
            <person name="Eisen J.A."/>
            <person name="Markowitz V."/>
            <person name="Hugenholtz P."/>
            <person name="Kyrpides N.C."/>
            <person name="Klenk H.-P."/>
            <person name="Brettin T."/>
        </authorList>
    </citation>
    <scope>NUCLEOTIDE SEQUENCE [LARGE SCALE GENOMIC DNA]</scope>
    <source>
        <strain evidence="3">DSM 17836 / JCM 10339 / NBRC 14399</strain>
    </source>
</reference>
<feature type="signal peptide" evidence="1">
    <location>
        <begin position="1"/>
        <end position="22"/>
    </location>
</feature>
<accession>D2PNH7</accession>